<reference evidence="3" key="2">
    <citation type="submission" date="2020-03" db="EMBL/GenBank/DDBJ databases">
        <title>Complete Genome Sequence of Adlercreutzia sp. strain 8CFCBH1 Producing Equol, Isolated from Healthy Japanese Feces.</title>
        <authorList>
            <person name="Ogata Y."/>
            <person name="Sakamoto M."/>
            <person name="Ohkuma M."/>
            <person name="Hattori M."/>
            <person name="Suda W."/>
        </authorList>
    </citation>
    <scope>NUCLEOTIDE SEQUENCE [LARGE SCALE GENOMIC DNA]</scope>
    <source>
        <strain evidence="3">8CFCBH1</strain>
    </source>
</reference>
<organism evidence="2 3">
    <name type="scientific">Adlercreutzia hattorii</name>
    <dbReference type="NCBI Taxonomy" id="2707299"/>
    <lineage>
        <taxon>Bacteria</taxon>
        <taxon>Bacillati</taxon>
        <taxon>Actinomycetota</taxon>
        <taxon>Coriobacteriia</taxon>
        <taxon>Eggerthellales</taxon>
        <taxon>Eggerthellaceae</taxon>
        <taxon>Adlercreutzia</taxon>
    </lineage>
</organism>
<dbReference type="Pfam" id="PF13338">
    <property type="entry name" value="AbiEi_4"/>
    <property type="match status" value="1"/>
</dbReference>
<dbReference type="AlphaFoldDB" id="A0A6F8SK38"/>
<dbReference type="EMBL" id="AP022829">
    <property type="protein sequence ID" value="BCA87960.1"/>
    <property type="molecule type" value="Genomic_DNA"/>
</dbReference>
<name>A0A6F8SK38_9ACTN</name>
<dbReference type="RefSeq" id="WP_173111939.1">
    <property type="nucleotide sequence ID" value="NZ_AP022829.1"/>
</dbReference>
<feature type="domain" description="AbiEi antitoxin N-terminal" evidence="1">
    <location>
        <begin position="5"/>
        <end position="52"/>
    </location>
</feature>
<keyword evidence="3" id="KW-1185">Reference proteome</keyword>
<accession>A0A6F8SK38</accession>
<protein>
    <recommendedName>
        <fullName evidence="1">AbiEi antitoxin N-terminal domain-containing protein</fullName>
    </recommendedName>
</protein>
<dbReference type="Proteomes" id="UP000501727">
    <property type="component" value="Chromosome"/>
</dbReference>
<proteinExistence type="predicted"/>
<evidence type="ECO:0000313" key="2">
    <source>
        <dbReference type="EMBL" id="BCA87960.1"/>
    </source>
</evidence>
<gene>
    <name evidence="2" type="ORF">ADCFC_04590</name>
</gene>
<sequence length="176" mass="19521">MSKYEEIYEVAADNYGIVTRDEAARMGVSDKELSRFTSDGRLTRIGRGVYRIKHHVPGNLDPYAESVALAGPGAYLYGESVLAMFALCPTNPAKMYIGTPRRIRRKLPEGMKVVQRKGAKDVTEYEGIPSQTVVAAISSCVGKIMPDRLQEAVWEARRQGLLGKDEAEKLDREVSI</sequence>
<evidence type="ECO:0000313" key="3">
    <source>
        <dbReference type="Proteomes" id="UP000501727"/>
    </source>
</evidence>
<reference evidence="3" key="1">
    <citation type="journal article" date="2020" name="Microbiol. Resour. Announc.">
        <title>Complete Genome Sequence of Adlercreutzia sp. Strain 8CFCBH1, a Potent Producer of Equol, Isolated from Healthy Japanese Feces.</title>
        <authorList>
            <person name="Ogata Y."/>
            <person name="Sakamoto M."/>
            <person name="Ohkuma M."/>
            <person name="Hattori M."/>
            <person name="Suda W."/>
        </authorList>
    </citation>
    <scope>NUCLEOTIDE SEQUENCE [LARGE SCALE GENOMIC DNA]</scope>
    <source>
        <strain evidence="3">8CFCBH1</strain>
    </source>
</reference>
<dbReference type="KEGG" id="ahat:ADCFC_05790"/>
<dbReference type="InterPro" id="IPR025159">
    <property type="entry name" value="AbiEi_N"/>
</dbReference>
<evidence type="ECO:0000259" key="1">
    <source>
        <dbReference type="Pfam" id="PF13338"/>
    </source>
</evidence>